<dbReference type="RefSeq" id="WP_235323949.1">
    <property type="nucleotide sequence ID" value="NZ_JAFBIT010000003.1"/>
</dbReference>
<feature type="domain" description="Zinc-ribbon" evidence="3">
    <location>
        <begin position="4"/>
        <end position="23"/>
    </location>
</feature>
<evidence type="ECO:0000259" key="4">
    <source>
        <dbReference type="Pfam" id="PF13828"/>
    </source>
</evidence>
<dbReference type="Proteomes" id="UP001299220">
    <property type="component" value="Unassembled WGS sequence"/>
</dbReference>
<organism evidence="5 6">
    <name type="scientific">Anaeromassilibacillus senegalensis</name>
    <dbReference type="NCBI Taxonomy" id="1673717"/>
    <lineage>
        <taxon>Bacteria</taxon>
        <taxon>Bacillati</taxon>
        <taxon>Bacillota</taxon>
        <taxon>Clostridia</taxon>
        <taxon>Eubacteriales</taxon>
        <taxon>Acutalibacteraceae</taxon>
        <taxon>Anaeromassilibacillus</taxon>
    </lineage>
</organism>
<evidence type="ECO:0000256" key="1">
    <source>
        <dbReference type="SAM" id="MobiDB-lite"/>
    </source>
</evidence>
<feature type="transmembrane region" description="Helical" evidence="2">
    <location>
        <begin position="81"/>
        <end position="111"/>
    </location>
</feature>
<accession>A0ABS9CP47</accession>
<keyword evidence="2" id="KW-1133">Transmembrane helix</keyword>
<name>A0ABS9CP47_9FIRM</name>
<proteinExistence type="predicted"/>
<keyword evidence="2" id="KW-0472">Membrane</keyword>
<sequence length="157" mass="17028">MARCNRCGAIYQDGAPYCPNCGAQEPIYEQQAYQPPQQTGYSQPPVYNPPPVQPPYTPVQPTNPYYVAPQPPQPPYNGMSIAGFVLSCVSMVLCCFPITAIIGLILSIVSLPQMTKTGERGKGLAIAGLILNGLVILFWIVMLILSLCGVYVDSLLY</sequence>
<dbReference type="InterPro" id="IPR026870">
    <property type="entry name" value="Zinc_ribbon_dom"/>
</dbReference>
<evidence type="ECO:0000259" key="3">
    <source>
        <dbReference type="Pfam" id="PF13240"/>
    </source>
</evidence>
<feature type="compositionally biased region" description="Pro residues" evidence="1">
    <location>
        <begin position="46"/>
        <end position="58"/>
    </location>
</feature>
<dbReference type="Pfam" id="PF13240">
    <property type="entry name" value="Zn_Ribbon_1"/>
    <property type="match status" value="1"/>
</dbReference>
<evidence type="ECO:0000313" key="5">
    <source>
        <dbReference type="EMBL" id="MCF2652910.1"/>
    </source>
</evidence>
<feature type="transmembrane region" description="Helical" evidence="2">
    <location>
        <begin position="123"/>
        <end position="152"/>
    </location>
</feature>
<keyword evidence="2" id="KW-0812">Transmembrane</keyword>
<keyword evidence="6" id="KW-1185">Reference proteome</keyword>
<evidence type="ECO:0000256" key="2">
    <source>
        <dbReference type="SAM" id="Phobius"/>
    </source>
</evidence>
<dbReference type="InterPro" id="IPR025241">
    <property type="entry name" value="DUF4190"/>
</dbReference>
<feature type="domain" description="DUF4190" evidence="4">
    <location>
        <begin position="79"/>
        <end position="141"/>
    </location>
</feature>
<dbReference type="EMBL" id="JAFBIT010000003">
    <property type="protein sequence ID" value="MCF2652910.1"/>
    <property type="molecule type" value="Genomic_DNA"/>
</dbReference>
<protein>
    <submittedName>
        <fullName evidence="5">DUF4190 domain-containing protein</fullName>
    </submittedName>
</protein>
<dbReference type="Pfam" id="PF13828">
    <property type="entry name" value="DUF4190"/>
    <property type="match status" value="1"/>
</dbReference>
<comment type="caution">
    <text evidence="5">The sequence shown here is derived from an EMBL/GenBank/DDBJ whole genome shotgun (WGS) entry which is preliminary data.</text>
</comment>
<feature type="region of interest" description="Disordered" evidence="1">
    <location>
        <begin position="35"/>
        <end position="59"/>
    </location>
</feature>
<reference evidence="5 6" key="1">
    <citation type="submission" date="2020-12" db="EMBL/GenBank/DDBJ databases">
        <title>Whole genome sequences of gut porcine anaerobes.</title>
        <authorList>
            <person name="Kubasova T."/>
            <person name="Jahodarova E."/>
            <person name="Rychlik I."/>
        </authorList>
    </citation>
    <scope>NUCLEOTIDE SEQUENCE [LARGE SCALE GENOMIC DNA]</scope>
    <source>
        <strain evidence="5 6">An867</strain>
    </source>
</reference>
<evidence type="ECO:0000313" key="6">
    <source>
        <dbReference type="Proteomes" id="UP001299220"/>
    </source>
</evidence>
<gene>
    <name evidence="5" type="ORF">JQM67_09885</name>
</gene>